<accession>A0A9Q1K929</accession>
<feature type="region of interest" description="Disordered" evidence="1">
    <location>
        <begin position="88"/>
        <end position="132"/>
    </location>
</feature>
<proteinExistence type="predicted"/>
<sequence>MGTLIKGSLLHNPQVHIWGAALVSILSLSENQQPQIDETQIDPLFLDLIWILNPPPKGFCRGHWLKSVEGATNSNHVQIRTPEIGILGRLPKKPSKSADARDSLSSNVLTGSRSNDSTAHKSGNGKDVPHLGWAVGGEGNVRAPKGEILGRDQLWAGAIYVTMGPEDFMGQLGRGLELGPT</sequence>
<name>A0A9Q1K929_9CARY</name>
<keyword evidence="3" id="KW-1185">Reference proteome</keyword>
<evidence type="ECO:0000256" key="1">
    <source>
        <dbReference type="SAM" id="MobiDB-lite"/>
    </source>
</evidence>
<protein>
    <submittedName>
        <fullName evidence="2">Uncharacterized protein</fullName>
    </submittedName>
</protein>
<evidence type="ECO:0000313" key="2">
    <source>
        <dbReference type="EMBL" id="KAJ8438587.1"/>
    </source>
</evidence>
<reference evidence="2" key="1">
    <citation type="submission" date="2022-04" db="EMBL/GenBank/DDBJ databases">
        <title>Carnegiea gigantea Genome sequencing and assembly v2.</title>
        <authorList>
            <person name="Copetti D."/>
            <person name="Sanderson M.J."/>
            <person name="Burquez A."/>
            <person name="Wojciechowski M.F."/>
        </authorList>
    </citation>
    <scope>NUCLEOTIDE SEQUENCE</scope>
    <source>
        <strain evidence="2">SGP5-SGP5p</strain>
        <tissue evidence="2">Aerial part</tissue>
    </source>
</reference>
<feature type="compositionally biased region" description="Polar residues" evidence="1">
    <location>
        <begin position="103"/>
        <end position="121"/>
    </location>
</feature>
<comment type="caution">
    <text evidence="2">The sequence shown here is derived from an EMBL/GenBank/DDBJ whole genome shotgun (WGS) entry which is preliminary data.</text>
</comment>
<dbReference type="OrthoDB" id="10264446at2759"/>
<dbReference type="Proteomes" id="UP001153076">
    <property type="component" value="Unassembled WGS sequence"/>
</dbReference>
<evidence type="ECO:0000313" key="3">
    <source>
        <dbReference type="Proteomes" id="UP001153076"/>
    </source>
</evidence>
<dbReference type="EMBL" id="JAKOGI010000250">
    <property type="protein sequence ID" value="KAJ8438587.1"/>
    <property type="molecule type" value="Genomic_DNA"/>
</dbReference>
<gene>
    <name evidence="2" type="ORF">Cgig2_024676</name>
</gene>
<organism evidence="2 3">
    <name type="scientific">Carnegiea gigantea</name>
    <dbReference type="NCBI Taxonomy" id="171969"/>
    <lineage>
        <taxon>Eukaryota</taxon>
        <taxon>Viridiplantae</taxon>
        <taxon>Streptophyta</taxon>
        <taxon>Embryophyta</taxon>
        <taxon>Tracheophyta</taxon>
        <taxon>Spermatophyta</taxon>
        <taxon>Magnoliopsida</taxon>
        <taxon>eudicotyledons</taxon>
        <taxon>Gunneridae</taxon>
        <taxon>Pentapetalae</taxon>
        <taxon>Caryophyllales</taxon>
        <taxon>Cactineae</taxon>
        <taxon>Cactaceae</taxon>
        <taxon>Cactoideae</taxon>
        <taxon>Echinocereeae</taxon>
        <taxon>Carnegiea</taxon>
    </lineage>
</organism>
<dbReference type="AlphaFoldDB" id="A0A9Q1K929"/>